<keyword evidence="1" id="KW-0732">Signal</keyword>
<reference evidence="2 3" key="1">
    <citation type="submission" date="2019-02" db="EMBL/GenBank/DDBJ databases">
        <title>The Batch Genome Submission of Acinetobacter spp. strains.</title>
        <authorList>
            <person name="Qin J."/>
            <person name="Hu Y."/>
            <person name="Ye H."/>
            <person name="Wei L."/>
            <person name="Feng Y."/>
            <person name="Zong Z."/>
        </authorList>
    </citation>
    <scope>NUCLEOTIDE SEQUENCE [LARGE SCALE GENOMIC DNA]</scope>
    <source>
        <strain evidence="2 3">WCHABo060081</strain>
    </source>
</reference>
<dbReference type="PROSITE" id="PS51257">
    <property type="entry name" value="PROKAR_LIPOPROTEIN"/>
    <property type="match status" value="1"/>
</dbReference>
<feature type="signal peptide" evidence="1">
    <location>
        <begin position="1"/>
        <end position="18"/>
    </location>
</feature>
<dbReference type="PANTHER" id="PTHR38008:SF2">
    <property type="entry name" value="HEMOLYSIN"/>
    <property type="match status" value="1"/>
</dbReference>
<dbReference type="PANTHER" id="PTHR38008">
    <property type="entry name" value="HEMOLYSIN-RELATED"/>
    <property type="match status" value="1"/>
</dbReference>
<name>A0A4Q7B1C4_9GAMM</name>
<dbReference type="RefSeq" id="WP_130145585.1">
    <property type="nucleotide sequence ID" value="NZ_SGSU01000009.1"/>
</dbReference>
<dbReference type="EMBL" id="SGSU01000009">
    <property type="protein sequence ID" value="RZG66797.1"/>
    <property type="molecule type" value="Genomic_DNA"/>
</dbReference>
<protein>
    <submittedName>
        <fullName evidence="2">DUF333 domain-containing protein</fullName>
    </submittedName>
</protein>
<evidence type="ECO:0000313" key="3">
    <source>
        <dbReference type="Proteomes" id="UP000293483"/>
    </source>
</evidence>
<organism evidence="2 3">
    <name type="scientific">Acinetobacter bouvetii</name>
    <dbReference type="NCBI Taxonomy" id="202951"/>
    <lineage>
        <taxon>Bacteria</taxon>
        <taxon>Pseudomonadati</taxon>
        <taxon>Pseudomonadota</taxon>
        <taxon>Gammaproteobacteria</taxon>
        <taxon>Moraxellales</taxon>
        <taxon>Moraxellaceae</taxon>
        <taxon>Acinetobacter</taxon>
    </lineage>
</organism>
<comment type="caution">
    <text evidence="2">The sequence shown here is derived from an EMBL/GenBank/DDBJ whole genome shotgun (WGS) entry which is preliminary data.</text>
</comment>
<gene>
    <name evidence="2" type="ORF">EXE25_08880</name>
</gene>
<dbReference type="AlphaFoldDB" id="A0A4Q7B1C4"/>
<evidence type="ECO:0000313" key="2">
    <source>
        <dbReference type="EMBL" id="RZG66797.1"/>
    </source>
</evidence>
<dbReference type="Pfam" id="PF03891">
    <property type="entry name" value="DUF333"/>
    <property type="match status" value="1"/>
</dbReference>
<feature type="chain" id="PRO_5020999764" evidence="1">
    <location>
        <begin position="19"/>
        <end position="145"/>
    </location>
</feature>
<dbReference type="Proteomes" id="UP000293483">
    <property type="component" value="Unassembled WGS sequence"/>
</dbReference>
<proteinExistence type="predicted"/>
<evidence type="ECO:0000256" key="1">
    <source>
        <dbReference type="SAM" id="SignalP"/>
    </source>
</evidence>
<dbReference type="InterPro" id="IPR005590">
    <property type="entry name" value="DUF333"/>
</dbReference>
<sequence length="145" mass="15700">MKKIVLLSMAVLTLSACSATNTNTANLPKVGIANPASEYCVKQGGKVEIKNDENGQVGYCHLKNGTAVEEWAFFRANQQTRCLPEEAQKLVGQSGLTAAQIKQLTHSEIVRIVAPNQPVTMDYLDNRVTVMIDPVTHKISQASCG</sequence>
<dbReference type="Pfam" id="PF11720">
    <property type="entry name" value="Inhibitor_I78"/>
    <property type="match status" value="1"/>
</dbReference>
<dbReference type="STRING" id="202951.GCA_001485025_00547"/>
<dbReference type="InterPro" id="IPR021719">
    <property type="entry name" value="Prot_inh_I78"/>
</dbReference>
<dbReference type="Gene3D" id="3.30.10.10">
    <property type="entry name" value="Trypsin Inhibitor V, subunit A"/>
    <property type="match status" value="1"/>
</dbReference>
<accession>A0A4Q7B1C4</accession>